<protein>
    <submittedName>
        <fullName evidence="1">WGS project CAEQ00000000 data, annotated contig 1281</fullName>
    </submittedName>
</protein>
<dbReference type="Proteomes" id="UP000000702">
    <property type="component" value="Unassembled WGS sequence"/>
</dbReference>
<organism evidence="1 2">
    <name type="scientific">Trypanosoma congolense (strain IL3000)</name>
    <dbReference type="NCBI Taxonomy" id="1068625"/>
    <lineage>
        <taxon>Eukaryota</taxon>
        <taxon>Discoba</taxon>
        <taxon>Euglenozoa</taxon>
        <taxon>Kinetoplastea</taxon>
        <taxon>Metakinetoplastina</taxon>
        <taxon>Trypanosomatida</taxon>
        <taxon>Trypanosomatidae</taxon>
        <taxon>Trypanosoma</taxon>
        <taxon>Nannomonas</taxon>
    </lineage>
</organism>
<name>F9W565_TRYCI</name>
<dbReference type="AlphaFoldDB" id="F9W565"/>
<dbReference type="EMBL" id="CAEQ01000665">
    <property type="protein sequence ID" value="CCD12313.1"/>
    <property type="molecule type" value="Genomic_DNA"/>
</dbReference>
<evidence type="ECO:0000313" key="2">
    <source>
        <dbReference type="Proteomes" id="UP000000702"/>
    </source>
</evidence>
<dbReference type="VEuPathDB" id="TriTrypDB:TcIL3000_0_32060"/>
<comment type="caution">
    <text evidence="1">The sequence shown here is derived from an EMBL/GenBank/DDBJ whole genome shotgun (WGS) entry which is preliminary data.</text>
</comment>
<reference evidence="1 2" key="2">
    <citation type="journal article" date="2012" name="Proc. Natl. Acad. Sci. U.S.A.">
        <title>Antigenic diversity is generated by distinct evolutionary mechanisms in African trypanosome species.</title>
        <authorList>
            <person name="Jackson A.P."/>
            <person name="Berry A."/>
            <person name="Aslett M."/>
            <person name="Allison H.C."/>
            <person name="Burton P."/>
            <person name="Vavrova-Anderson J."/>
            <person name="Brown R."/>
            <person name="Browne H."/>
            <person name="Corton N."/>
            <person name="Hauser H."/>
            <person name="Gamble J."/>
            <person name="Gilderthorp R."/>
            <person name="Marcello L."/>
            <person name="McQuillan J."/>
            <person name="Otto T.D."/>
            <person name="Quail M.A."/>
            <person name="Sanders M.J."/>
            <person name="van Tonder A."/>
            <person name="Ginger M.L."/>
            <person name="Field M.C."/>
            <person name="Barry J.D."/>
            <person name="Hertz-Fowler C."/>
            <person name="Berriman M."/>
        </authorList>
    </citation>
    <scope>NUCLEOTIDE SEQUENCE [LARGE SCALE GENOMIC DNA]</scope>
    <source>
        <strain evidence="1 2">IL3000</strain>
    </source>
</reference>
<keyword evidence="2" id="KW-1185">Reference proteome</keyword>
<gene>
    <name evidence="1" type="ORF">TCIL3000_0_32060</name>
</gene>
<sequence>MPATSVCHKDPILSLGVDPALVLFPVRQDRGRQEALGYQRSKQYHQHSGVNEVVRMLLCTGDRTPLDVRRNLLFMCGDVERNPVSMIHGAQWNFPTGDLPSRDDCIRTEPYSVSYRKSIWRQRNALRSGLVDAGTSSYQELITRRSLDFVDGGCKSDRGIVRDRRQQRWCFATA</sequence>
<accession>F9W565</accession>
<reference evidence="2" key="1">
    <citation type="submission" date="2011-07" db="EMBL/GenBank/DDBJ databases">
        <title>Divergent evolution of antigenic variation in African trypanosomes.</title>
        <authorList>
            <person name="Jackson A.P."/>
            <person name="Berry A."/>
            <person name="Allison H.C."/>
            <person name="Burton P."/>
            <person name="Anderson J."/>
            <person name="Aslett M."/>
            <person name="Brown R."/>
            <person name="Corton N."/>
            <person name="Harris D."/>
            <person name="Hauser H."/>
            <person name="Gamble J."/>
            <person name="Gilderthorp R."/>
            <person name="McQuillan J."/>
            <person name="Quail M.A."/>
            <person name="Sanders M."/>
            <person name="Van Tonder A."/>
            <person name="Ginger M.L."/>
            <person name="Donelson J.E."/>
            <person name="Field M.C."/>
            <person name="Barry J.D."/>
            <person name="Berriman M."/>
            <person name="Hertz-Fowler C."/>
        </authorList>
    </citation>
    <scope>NUCLEOTIDE SEQUENCE [LARGE SCALE GENOMIC DNA]</scope>
    <source>
        <strain evidence="2">IL3000</strain>
    </source>
</reference>
<proteinExistence type="predicted"/>
<evidence type="ECO:0000313" key="1">
    <source>
        <dbReference type="EMBL" id="CCD12313.1"/>
    </source>
</evidence>